<evidence type="ECO:0000256" key="2">
    <source>
        <dbReference type="SAM" id="MobiDB-lite"/>
    </source>
</evidence>
<dbReference type="EMBL" id="LSRX01000235">
    <property type="protein sequence ID" value="OLQ03476.1"/>
    <property type="molecule type" value="Genomic_DNA"/>
</dbReference>
<feature type="region of interest" description="Disordered" evidence="2">
    <location>
        <begin position="259"/>
        <end position="310"/>
    </location>
</feature>
<dbReference type="Proteomes" id="UP000186817">
    <property type="component" value="Unassembled WGS sequence"/>
</dbReference>
<name>A0A1Q9E7T3_SYMMI</name>
<dbReference type="OrthoDB" id="441359at2759"/>
<feature type="compositionally biased region" description="Polar residues" evidence="2">
    <location>
        <begin position="7"/>
        <end position="31"/>
    </location>
</feature>
<comment type="caution">
    <text evidence="3">The sequence shown here is derived from an EMBL/GenBank/DDBJ whole genome shotgun (WGS) entry which is preliminary data.</text>
</comment>
<keyword evidence="1" id="KW-0175">Coiled coil</keyword>
<sequence length="533" mass="60751">MAAPWNETWTPQSWAANSWWQTPQAHTTWNLPQPPSETPPTSPTLPPAPWPPAPPTRSSPPEPPADLRPARVPVPTSFKEDGEHYDTTLVFKSTLRKTVEPSAWSRAKGLAGMDIRDVTVAHLSRRGMEEYGLRPLSHGRFTGVILTRNVAETVLLSQIQKKLREDNIDVDATIEAIYKSRNLKPPDKVKEATNFVAPLVEEIFSAMKPWTQTKNYGKNSEQDNQVAQRMQELEEEAAKYKQRLKSAGVAVTPTKALPLQPAHSASSAPSDSQRAPSPQPLPTSAPEDPPSKRRRTQRTDKKKQYENLLEEPFNIIKQSGQQPPTSMTSIKTWVTNLKKTLPADKHKELDQHIQHVHTLLEEGKHTKAQLQEMATRPAAATTQLQDRLREKGVVPELYTFSRFEQPCAVYIKLNFPKLNQAGFPEISKDTSFCYVGSTNLTVARREYDRVAKLKQLQQFKLPKTEIAIRYWHDKQNYELFSTLLLSQHKEYIDAWAEEHCLIQRWQPKLNYPFVAKELVKKVVKGMPKVMMFR</sequence>
<reference evidence="3 4" key="1">
    <citation type="submission" date="2016-02" db="EMBL/GenBank/DDBJ databases">
        <title>Genome analysis of coral dinoflagellate symbionts highlights evolutionary adaptations to a symbiotic lifestyle.</title>
        <authorList>
            <person name="Aranda M."/>
            <person name="Li Y."/>
            <person name="Liew Y.J."/>
            <person name="Baumgarten S."/>
            <person name="Simakov O."/>
            <person name="Wilson M."/>
            <person name="Piel J."/>
            <person name="Ashoor H."/>
            <person name="Bougouffa S."/>
            <person name="Bajic V.B."/>
            <person name="Ryu T."/>
            <person name="Ravasi T."/>
            <person name="Bayer T."/>
            <person name="Micklem G."/>
            <person name="Kim H."/>
            <person name="Bhak J."/>
            <person name="Lajeunesse T.C."/>
            <person name="Voolstra C.R."/>
        </authorList>
    </citation>
    <scope>NUCLEOTIDE SEQUENCE [LARGE SCALE GENOMIC DNA]</scope>
    <source>
        <strain evidence="3 4">CCMP2467</strain>
    </source>
</reference>
<feature type="compositionally biased region" description="Pro residues" evidence="2">
    <location>
        <begin position="32"/>
        <end position="66"/>
    </location>
</feature>
<feature type="region of interest" description="Disordered" evidence="2">
    <location>
        <begin position="1"/>
        <end position="80"/>
    </location>
</feature>
<gene>
    <name evidence="3" type="ORF">AK812_SmicGene13552</name>
</gene>
<keyword evidence="4" id="KW-1185">Reference proteome</keyword>
<dbReference type="AlphaFoldDB" id="A0A1Q9E7T3"/>
<organism evidence="3 4">
    <name type="scientific">Symbiodinium microadriaticum</name>
    <name type="common">Dinoflagellate</name>
    <name type="synonym">Zooxanthella microadriatica</name>
    <dbReference type="NCBI Taxonomy" id="2951"/>
    <lineage>
        <taxon>Eukaryota</taxon>
        <taxon>Sar</taxon>
        <taxon>Alveolata</taxon>
        <taxon>Dinophyceae</taxon>
        <taxon>Suessiales</taxon>
        <taxon>Symbiodiniaceae</taxon>
        <taxon>Symbiodinium</taxon>
    </lineage>
</organism>
<evidence type="ECO:0000313" key="4">
    <source>
        <dbReference type="Proteomes" id="UP000186817"/>
    </source>
</evidence>
<accession>A0A1Q9E7T3</accession>
<proteinExistence type="predicted"/>
<protein>
    <submittedName>
        <fullName evidence="3">Uncharacterized protein</fullName>
    </submittedName>
</protein>
<feature type="compositionally biased region" description="Low complexity" evidence="2">
    <location>
        <begin position="259"/>
        <end position="276"/>
    </location>
</feature>
<evidence type="ECO:0000313" key="3">
    <source>
        <dbReference type="EMBL" id="OLQ03476.1"/>
    </source>
</evidence>
<evidence type="ECO:0000256" key="1">
    <source>
        <dbReference type="SAM" id="Coils"/>
    </source>
</evidence>
<feature type="coiled-coil region" evidence="1">
    <location>
        <begin position="223"/>
        <end position="250"/>
    </location>
</feature>